<reference evidence="2" key="1">
    <citation type="submission" date="2016-10" db="EMBL/GenBank/DDBJ databases">
        <title>Sequence of Gallionella enrichment culture.</title>
        <authorList>
            <person name="Poehlein A."/>
            <person name="Muehling M."/>
            <person name="Daniel R."/>
        </authorList>
    </citation>
    <scope>NUCLEOTIDE SEQUENCE</scope>
</reference>
<feature type="region of interest" description="Disordered" evidence="1">
    <location>
        <begin position="26"/>
        <end position="58"/>
    </location>
</feature>
<evidence type="ECO:0000313" key="2">
    <source>
        <dbReference type="EMBL" id="OIQ63818.1"/>
    </source>
</evidence>
<gene>
    <name evidence="2" type="ORF">GALL_546410</name>
</gene>
<protein>
    <submittedName>
        <fullName evidence="2">Uncharacterized protein</fullName>
    </submittedName>
</protein>
<evidence type="ECO:0000256" key="1">
    <source>
        <dbReference type="SAM" id="MobiDB-lite"/>
    </source>
</evidence>
<name>A0A1J5NYJ1_9ZZZZ</name>
<accession>A0A1J5NYJ1</accession>
<dbReference type="AlphaFoldDB" id="A0A1J5NYJ1"/>
<comment type="caution">
    <text evidence="2">The sequence shown here is derived from an EMBL/GenBank/DDBJ whole genome shotgun (WGS) entry which is preliminary data.</text>
</comment>
<organism evidence="2">
    <name type="scientific">mine drainage metagenome</name>
    <dbReference type="NCBI Taxonomy" id="410659"/>
    <lineage>
        <taxon>unclassified sequences</taxon>
        <taxon>metagenomes</taxon>
        <taxon>ecological metagenomes</taxon>
    </lineage>
</organism>
<dbReference type="EMBL" id="MLJW01008667">
    <property type="protein sequence ID" value="OIQ63818.1"/>
    <property type="molecule type" value="Genomic_DNA"/>
</dbReference>
<sequence>MHDFIGQLGLAVAVSVNRVGCTPDTKTFAQSRSGPGDTAGSGQHGALKRSEVTDPHKQHPLVDGFGNFFVRDTWQDACQTIAATRNQCHISPAVSSPVDRCQPGRIIAGKPLIAQQSSGIDFNLMAQGTQPGKPSPEGSFVTHGT</sequence>
<feature type="compositionally biased region" description="Basic and acidic residues" evidence="1">
    <location>
        <begin position="48"/>
        <end position="57"/>
    </location>
</feature>
<proteinExistence type="predicted"/>